<name>A0A4V2SSK7_9PSEU</name>
<dbReference type="AlphaFoldDB" id="A0A4V2SSK7"/>
<dbReference type="EMBL" id="SLXQ01000012">
    <property type="protein sequence ID" value="TCP47276.1"/>
    <property type="molecule type" value="Genomic_DNA"/>
</dbReference>
<dbReference type="RefSeq" id="WP_243659155.1">
    <property type="nucleotide sequence ID" value="NZ_SLXQ01000012.1"/>
</dbReference>
<evidence type="ECO:0000259" key="2">
    <source>
        <dbReference type="Pfam" id="PF13556"/>
    </source>
</evidence>
<dbReference type="InterPro" id="IPR025736">
    <property type="entry name" value="PucR_C-HTH_dom"/>
</dbReference>
<dbReference type="Proteomes" id="UP000294911">
    <property type="component" value="Unassembled WGS sequence"/>
</dbReference>
<dbReference type="InterPro" id="IPR042070">
    <property type="entry name" value="PucR_C-HTH_sf"/>
</dbReference>
<dbReference type="Gene3D" id="1.10.10.2840">
    <property type="entry name" value="PucR C-terminal helix-turn-helix domain"/>
    <property type="match status" value="1"/>
</dbReference>
<evidence type="ECO:0000256" key="1">
    <source>
        <dbReference type="ARBA" id="ARBA00006754"/>
    </source>
</evidence>
<sequence length="413" mass="45207">MSNYNDVQPLVDALAERLRRSVAIDDPAMRLVAASRHFGDEDDLRIISVINRAVPDEVLDRYNALGGPTWTEPRHVAGHDYQGAHADGRLCVPVRCNGLHLGYLWLIDRDRTLTDDEISSAVDTAAQVGVVRYREFLLLERSKTRHEAILRELVSSDPVSRERATEDLQAEELLPESPMHYQVLAAQAGPATTSEGPRHVAVEAAAEEGVRALPGTALFVANRSRAWILVAAPEPPSPRQLSTAAARITAKFHGLTSATTRIVVGVGRPVDSISTVVESHREALLAARAALLIPALGEFACWGNLGAYELLLRIPTDEIVRAGWIPALDALDAGDPHGVLIETLEVFLDNAGDVRRAAERLRVHRATFYQRLKRIEQLSGSHLDRGEDRLTLHLGLKLRGLAASYQAQTNPPS</sequence>
<organism evidence="4 5">
    <name type="scientific">Tamaricihabitans halophyticus</name>
    <dbReference type="NCBI Taxonomy" id="1262583"/>
    <lineage>
        <taxon>Bacteria</taxon>
        <taxon>Bacillati</taxon>
        <taxon>Actinomycetota</taxon>
        <taxon>Actinomycetes</taxon>
        <taxon>Pseudonocardiales</taxon>
        <taxon>Pseudonocardiaceae</taxon>
        <taxon>Tamaricihabitans</taxon>
    </lineage>
</organism>
<dbReference type="InterPro" id="IPR051448">
    <property type="entry name" value="CdaR-like_regulators"/>
</dbReference>
<keyword evidence="5" id="KW-1185">Reference proteome</keyword>
<keyword evidence="4" id="KW-0238">DNA-binding</keyword>
<comment type="caution">
    <text evidence="4">The sequence shown here is derived from an EMBL/GenBank/DDBJ whole genome shotgun (WGS) entry which is preliminary data.</text>
</comment>
<dbReference type="PANTHER" id="PTHR33744:SF17">
    <property type="entry name" value="CONSERVED PROTEIN"/>
    <property type="match status" value="1"/>
</dbReference>
<dbReference type="GO" id="GO:0003677">
    <property type="term" value="F:DNA binding"/>
    <property type="evidence" value="ECO:0007669"/>
    <property type="project" value="UniProtKB-KW"/>
</dbReference>
<accession>A0A4V2SSK7</accession>
<feature type="domain" description="PucR C-terminal helix-turn-helix" evidence="2">
    <location>
        <begin position="340"/>
        <end position="398"/>
    </location>
</feature>
<comment type="similarity">
    <text evidence="1">Belongs to the CdaR family.</text>
</comment>
<dbReference type="PANTHER" id="PTHR33744">
    <property type="entry name" value="CARBOHYDRATE DIACID REGULATOR"/>
    <property type="match status" value="1"/>
</dbReference>
<evidence type="ECO:0000313" key="4">
    <source>
        <dbReference type="EMBL" id="TCP47276.1"/>
    </source>
</evidence>
<feature type="domain" description="CdaR GGDEF-like" evidence="3">
    <location>
        <begin position="178"/>
        <end position="289"/>
    </location>
</feature>
<proteinExistence type="inferred from homology"/>
<dbReference type="Pfam" id="PF17853">
    <property type="entry name" value="GGDEF_2"/>
    <property type="match status" value="1"/>
</dbReference>
<evidence type="ECO:0000259" key="3">
    <source>
        <dbReference type="Pfam" id="PF17853"/>
    </source>
</evidence>
<dbReference type="InterPro" id="IPR041522">
    <property type="entry name" value="CdaR_GGDEF"/>
</dbReference>
<protein>
    <submittedName>
        <fullName evidence="4">DNA-binding PucR family transcriptional regulator</fullName>
    </submittedName>
</protein>
<reference evidence="4 5" key="1">
    <citation type="submission" date="2019-03" db="EMBL/GenBank/DDBJ databases">
        <title>Genomic Encyclopedia of Type Strains, Phase IV (KMG-IV): sequencing the most valuable type-strain genomes for metagenomic binning, comparative biology and taxonomic classification.</title>
        <authorList>
            <person name="Goeker M."/>
        </authorList>
    </citation>
    <scope>NUCLEOTIDE SEQUENCE [LARGE SCALE GENOMIC DNA]</scope>
    <source>
        <strain evidence="4 5">DSM 45765</strain>
    </source>
</reference>
<dbReference type="Pfam" id="PF13556">
    <property type="entry name" value="HTH_30"/>
    <property type="match status" value="1"/>
</dbReference>
<evidence type="ECO:0000313" key="5">
    <source>
        <dbReference type="Proteomes" id="UP000294911"/>
    </source>
</evidence>
<gene>
    <name evidence="4" type="ORF">EV191_11270</name>
</gene>